<evidence type="ECO:0000256" key="1">
    <source>
        <dbReference type="ARBA" id="ARBA00022730"/>
    </source>
</evidence>
<name>A0A7J7ELY2_DICBM</name>
<keyword evidence="1" id="KW-0699">rRNA-binding</keyword>
<accession>A0A7J7ELY2</accession>
<keyword evidence="3" id="KW-0689">Ribosomal protein</keyword>
<feature type="region of interest" description="Disordered" evidence="5">
    <location>
        <begin position="161"/>
        <end position="190"/>
    </location>
</feature>
<dbReference type="GO" id="GO:0003735">
    <property type="term" value="F:structural constituent of ribosome"/>
    <property type="evidence" value="ECO:0007669"/>
    <property type="project" value="InterPro"/>
</dbReference>
<keyword evidence="2" id="KW-0694">RNA-binding</keyword>
<dbReference type="Proteomes" id="UP000551758">
    <property type="component" value="Unassembled WGS sequence"/>
</dbReference>
<proteinExistence type="predicted"/>
<dbReference type="InterPro" id="IPR000876">
    <property type="entry name" value="Ribosomal_eS4"/>
</dbReference>
<dbReference type="PANTHER" id="PTHR11581:SF0">
    <property type="entry name" value="SMALL RIBOSOMAL SUBUNIT PROTEIN ES4"/>
    <property type="match status" value="1"/>
</dbReference>
<evidence type="ECO:0000256" key="5">
    <source>
        <dbReference type="SAM" id="MobiDB-lite"/>
    </source>
</evidence>
<dbReference type="Pfam" id="PF00900">
    <property type="entry name" value="Ribosomal_S4e"/>
    <property type="match status" value="1"/>
</dbReference>
<protein>
    <recommendedName>
        <fullName evidence="6">Small ribosomal subunit protein eS4 central region domain-containing protein</fullName>
    </recommendedName>
</protein>
<evidence type="ECO:0000313" key="8">
    <source>
        <dbReference type="Proteomes" id="UP000551758"/>
    </source>
</evidence>
<dbReference type="InterPro" id="IPR036986">
    <property type="entry name" value="S4_RNA-bd_sf"/>
</dbReference>
<dbReference type="PANTHER" id="PTHR11581">
    <property type="entry name" value="30S/40S RIBOSOMAL PROTEIN S4"/>
    <property type="match status" value="1"/>
</dbReference>
<reference evidence="7 8" key="1">
    <citation type="journal article" date="2020" name="Mol. Biol. Evol.">
        <title>Interspecific Gene Flow and the Evolution of Specialization in Black and White Rhinoceros.</title>
        <authorList>
            <person name="Moodley Y."/>
            <person name="Westbury M.V."/>
            <person name="Russo I.M."/>
            <person name="Gopalakrishnan S."/>
            <person name="Rakotoarivelo A."/>
            <person name="Olsen R.A."/>
            <person name="Prost S."/>
            <person name="Tunstall T."/>
            <person name="Ryder O.A."/>
            <person name="Dalen L."/>
            <person name="Bruford M.W."/>
        </authorList>
    </citation>
    <scope>NUCLEOTIDE SEQUENCE [LARGE SCALE GENOMIC DNA]</scope>
    <source>
        <strain evidence="7">SBR-YM</strain>
        <tissue evidence="7">Skin</tissue>
    </source>
</reference>
<sequence length="220" mass="24662">MCDLKSLGLCVDVSPLDWDETWKISTQRSCEQMKTRNRLKYALTRDEVWKICRQQFIKIDGKVRTDITYPASSIDVIGINKTGENVCLIYDTKGRFAIHPITPEEATSSCANSKNPILNPSVDKPSSSPEFVLPDIFHPSSKGLIHIIIFWADGGHRGWTGGSTNLQQASRCPAPPRPPASAKKRVLSEENLPRKSFIKHTCRGKTFKQNNREFLPTPGP</sequence>
<evidence type="ECO:0000259" key="6">
    <source>
        <dbReference type="Pfam" id="PF00900"/>
    </source>
</evidence>
<dbReference type="EMBL" id="JACDTQ010002688">
    <property type="protein sequence ID" value="KAF5916651.1"/>
    <property type="molecule type" value="Genomic_DNA"/>
</dbReference>
<feature type="domain" description="Small ribosomal subunit protein eS4 central region" evidence="6">
    <location>
        <begin position="82"/>
        <end position="107"/>
    </location>
</feature>
<dbReference type="GO" id="GO:0006412">
    <property type="term" value="P:translation"/>
    <property type="evidence" value="ECO:0007669"/>
    <property type="project" value="InterPro"/>
</dbReference>
<evidence type="ECO:0000256" key="3">
    <source>
        <dbReference type="ARBA" id="ARBA00022980"/>
    </source>
</evidence>
<keyword evidence="4" id="KW-0687">Ribonucleoprotein</keyword>
<dbReference type="InterPro" id="IPR013845">
    <property type="entry name" value="Ribosomal_eS4_central_region"/>
</dbReference>
<gene>
    <name evidence="7" type="ORF">HPG69_005446</name>
</gene>
<dbReference type="GO" id="GO:0022627">
    <property type="term" value="C:cytosolic small ribosomal subunit"/>
    <property type="evidence" value="ECO:0007669"/>
    <property type="project" value="TreeGrafter"/>
</dbReference>
<organism evidence="7 8">
    <name type="scientific">Diceros bicornis minor</name>
    <name type="common">South-central black rhinoceros</name>
    <dbReference type="NCBI Taxonomy" id="77932"/>
    <lineage>
        <taxon>Eukaryota</taxon>
        <taxon>Metazoa</taxon>
        <taxon>Chordata</taxon>
        <taxon>Craniata</taxon>
        <taxon>Vertebrata</taxon>
        <taxon>Euteleostomi</taxon>
        <taxon>Mammalia</taxon>
        <taxon>Eutheria</taxon>
        <taxon>Laurasiatheria</taxon>
        <taxon>Perissodactyla</taxon>
        <taxon>Rhinocerotidae</taxon>
        <taxon>Diceros</taxon>
    </lineage>
</organism>
<keyword evidence="8" id="KW-1185">Reference proteome</keyword>
<evidence type="ECO:0000256" key="4">
    <source>
        <dbReference type="ARBA" id="ARBA00023274"/>
    </source>
</evidence>
<evidence type="ECO:0000256" key="2">
    <source>
        <dbReference type="ARBA" id="ARBA00022884"/>
    </source>
</evidence>
<dbReference type="GO" id="GO:0019843">
    <property type="term" value="F:rRNA binding"/>
    <property type="evidence" value="ECO:0007669"/>
    <property type="project" value="UniProtKB-KW"/>
</dbReference>
<dbReference type="Gene3D" id="3.10.290.10">
    <property type="entry name" value="RNA-binding S4 domain"/>
    <property type="match status" value="1"/>
</dbReference>
<dbReference type="AlphaFoldDB" id="A0A7J7ELY2"/>
<comment type="caution">
    <text evidence="7">The sequence shown here is derived from an EMBL/GenBank/DDBJ whole genome shotgun (WGS) entry which is preliminary data.</text>
</comment>
<evidence type="ECO:0000313" key="7">
    <source>
        <dbReference type="EMBL" id="KAF5916651.1"/>
    </source>
</evidence>